<protein>
    <submittedName>
        <fullName evidence="2">Uncharacterized protein</fullName>
    </submittedName>
</protein>
<keyword evidence="1" id="KW-0472">Membrane</keyword>
<keyword evidence="1" id="KW-1133">Transmembrane helix</keyword>
<dbReference type="AlphaFoldDB" id="A0A0J1FX62"/>
<feature type="transmembrane region" description="Helical" evidence="1">
    <location>
        <begin position="5"/>
        <end position="22"/>
    </location>
</feature>
<dbReference type="RefSeq" id="WP_047808390.1">
    <property type="nucleotide sequence ID" value="NZ_LDZY01000001.1"/>
</dbReference>
<keyword evidence="1" id="KW-0812">Transmembrane</keyword>
<dbReference type="PATRIC" id="fig|476652.3.peg.395"/>
<evidence type="ECO:0000256" key="1">
    <source>
        <dbReference type="SAM" id="Phobius"/>
    </source>
</evidence>
<evidence type="ECO:0000313" key="3">
    <source>
        <dbReference type="Proteomes" id="UP000036356"/>
    </source>
</evidence>
<reference evidence="2 3" key="1">
    <citation type="submission" date="2015-06" db="EMBL/GenBank/DDBJ databases">
        <title>Draft genome of the moderately acidophilic sulfate reducer Candidatus Desulfosporosinus acididurans strain M1.</title>
        <authorList>
            <person name="Poehlein A."/>
            <person name="Petzsch P."/>
            <person name="Johnson B.D."/>
            <person name="Schloemann M."/>
            <person name="Daniel R."/>
            <person name="Muehling M."/>
        </authorList>
    </citation>
    <scope>NUCLEOTIDE SEQUENCE [LARGE SCALE GENOMIC DNA]</scope>
    <source>
        <strain evidence="2 3">M1</strain>
    </source>
</reference>
<dbReference type="Proteomes" id="UP000036356">
    <property type="component" value="Unassembled WGS sequence"/>
</dbReference>
<dbReference type="EMBL" id="LDZY01000001">
    <property type="protein sequence ID" value="KLU67985.1"/>
    <property type="molecule type" value="Genomic_DNA"/>
</dbReference>
<gene>
    <name evidence="2" type="ORF">DEAC_c03940</name>
</gene>
<feature type="transmembrane region" description="Helical" evidence="1">
    <location>
        <begin position="55"/>
        <end position="77"/>
    </location>
</feature>
<accession>A0A0J1FX62</accession>
<feature type="transmembrane region" description="Helical" evidence="1">
    <location>
        <begin position="28"/>
        <end position="48"/>
    </location>
</feature>
<organism evidence="2 3">
    <name type="scientific">Desulfosporosinus acididurans</name>
    <dbReference type="NCBI Taxonomy" id="476652"/>
    <lineage>
        <taxon>Bacteria</taxon>
        <taxon>Bacillati</taxon>
        <taxon>Bacillota</taxon>
        <taxon>Clostridia</taxon>
        <taxon>Eubacteriales</taxon>
        <taxon>Desulfitobacteriaceae</taxon>
        <taxon>Desulfosporosinus</taxon>
    </lineage>
</organism>
<evidence type="ECO:0000313" key="2">
    <source>
        <dbReference type="EMBL" id="KLU67985.1"/>
    </source>
</evidence>
<name>A0A0J1FX62_9FIRM</name>
<dbReference type="STRING" id="476652.DEAC_c03940"/>
<comment type="caution">
    <text evidence="2">The sequence shown here is derived from an EMBL/GenBank/DDBJ whole genome shotgun (WGS) entry which is preliminary data.</text>
</comment>
<proteinExistence type="predicted"/>
<feature type="transmembrane region" description="Helical" evidence="1">
    <location>
        <begin position="83"/>
        <end position="103"/>
    </location>
</feature>
<sequence>MNNAFWRYMLLLGLLYLFWSEFFVSGGILTQLALNFAIYYPLGFLVGYRPRQESLAAAYIAAFIFNSLSYVVAYSYGIPLVNWPMVILDFVSLIMIIKVGVIIGKRSLS</sequence>
<keyword evidence="3" id="KW-1185">Reference proteome</keyword>